<feature type="transmembrane region" description="Helical" evidence="1">
    <location>
        <begin position="53"/>
        <end position="76"/>
    </location>
</feature>
<protein>
    <recommendedName>
        <fullName evidence="4">DUF1109 domain-containing protein</fullName>
    </recommendedName>
</protein>
<accession>A0ABT1WZC3</accession>
<evidence type="ECO:0008006" key="4">
    <source>
        <dbReference type="Google" id="ProtNLM"/>
    </source>
</evidence>
<keyword evidence="3" id="KW-1185">Reference proteome</keyword>
<gene>
    <name evidence="2" type="ORF">NRP21_03910</name>
</gene>
<name>A0ABT1WZC3_9PROT</name>
<dbReference type="RefSeq" id="WP_257714870.1">
    <property type="nucleotide sequence ID" value="NZ_JANJOU010000002.1"/>
</dbReference>
<keyword evidence="1" id="KW-1133">Transmembrane helix</keyword>
<feature type="transmembrane region" description="Helical" evidence="1">
    <location>
        <begin position="126"/>
        <end position="149"/>
    </location>
</feature>
<reference evidence="2 3" key="1">
    <citation type="submission" date="2022-06" db="EMBL/GenBank/DDBJ databases">
        <title>Roseomonas CN29.</title>
        <authorList>
            <person name="Cheng Y."/>
            <person name="He X."/>
        </authorList>
    </citation>
    <scope>NUCLEOTIDE SEQUENCE [LARGE SCALE GENOMIC DNA]</scope>
    <source>
        <strain evidence="2 3">CN29</strain>
    </source>
</reference>
<keyword evidence="1" id="KW-0472">Membrane</keyword>
<evidence type="ECO:0000256" key="1">
    <source>
        <dbReference type="SAM" id="Phobius"/>
    </source>
</evidence>
<proteinExistence type="predicted"/>
<comment type="caution">
    <text evidence="2">The sequence shown here is derived from an EMBL/GenBank/DDBJ whole genome shotgun (WGS) entry which is preliminary data.</text>
</comment>
<evidence type="ECO:0000313" key="2">
    <source>
        <dbReference type="EMBL" id="MCR0981193.1"/>
    </source>
</evidence>
<keyword evidence="1" id="KW-0812">Transmembrane</keyword>
<evidence type="ECO:0000313" key="3">
    <source>
        <dbReference type="Proteomes" id="UP001524642"/>
    </source>
</evidence>
<dbReference type="Proteomes" id="UP001524642">
    <property type="component" value="Unassembled WGS sequence"/>
</dbReference>
<dbReference type="EMBL" id="JANJOU010000002">
    <property type="protein sequence ID" value="MCR0981193.1"/>
    <property type="molecule type" value="Genomic_DNA"/>
</dbReference>
<organism evidence="2 3">
    <name type="scientific">Roseomonas populi</name>
    <dbReference type="NCBI Taxonomy" id="3121582"/>
    <lineage>
        <taxon>Bacteria</taxon>
        <taxon>Pseudomonadati</taxon>
        <taxon>Pseudomonadota</taxon>
        <taxon>Alphaproteobacteria</taxon>
        <taxon>Acetobacterales</taxon>
        <taxon>Roseomonadaceae</taxon>
        <taxon>Roseomonas</taxon>
    </lineage>
</organism>
<sequence length="179" mass="18717">MPCRLSAATGWVRGDAVRVAAQPGTGRAAPGPDAPAVVLFRHAAPVSGLRPSLVGLLLLALCAFLAGVAVHALWVLLGGLTSGASWIDMNTGAAGAVPAAIAIGCWSAVLLGWRMTDRTERRIMRLSFACVPLVVLLPLAVTPLAHMLLSDQGYERCRIDPGRRFPGARYHHGAPEACP</sequence>
<feature type="transmembrane region" description="Helical" evidence="1">
    <location>
        <begin position="96"/>
        <end position="114"/>
    </location>
</feature>